<dbReference type="OrthoDB" id="2530408at2759"/>
<dbReference type="InParanoid" id="A0A1Y2CKN1"/>
<feature type="coiled-coil region" evidence="3">
    <location>
        <begin position="67"/>
        <end position="94"/>
    </location>
</feature>
<reference evidence="6 7" key="1">
    <citation type="submission" date="2016-07" db="EMBL/GenBank/DDBJ databases">
        <title>Pervasive Adenine N6-methylation of Active Genes in Fungi.</title>
        <authorList>
            <consortium name="DOE Joint Genome Institute"/>
            <person name="Mondo S.J."/>
            <person name="Dannebaum R.O."/>
            <person name="Kuo R.C."/>
            <person name="Labutti K."/>
            <person name="Haridas S."/>
            <person name="Kuo A."/>
            <person name="Salamov A."/>
            <person name="Ahrendt S.R."/>
            <person name="Lipzen A."/>
            <person name="Sullivan W."/>
            <person name="Andreopoulos W.B."/>
            <person name="Clum A."/>
            <person name="Lindquist E."/>
            <person name="Daum C."/>
            <person name="Ramamoorthy G.K."/>
            <person name="Gryganskyi A."/>
            <person name="Culley D."/>
            <person name="Magnuson J.K."/>
            <person name="James T.Y."/>
            <person name="O'Malley M.A."/>
            <person name="Stajich J.E."/>
            <person name="Spatafora J.W."/>
            <person name="Visel A."/>
            <person name="Grigoriev I.V."/>
        </authorList>
    </citation>
    <scope>NUCLEOTIDE SEQUENCE [LARGE SCALE GENOMIC DNA]</scope>
    <source>
        <strain evidence="6 7">62-1032</strain>
    </source>
</reference>
<proteinExistence type="predicted"/>
<dbReference type="EMBL" id="MCGR01000116">
    <property type="protein sequence ID" value="ORY47571.1"/>
    <property type="molecule type" value="Genomic_DNA"/>
</dbReference>
<gene>
    <name evidence="6" type="ORF">BCR35DRAFT_356197</name>
</gene>
<sequence>MPPARAFNWQAAVNPMNVGSRAVSCENCRRRKMKCSRTFPCASCDMRDEECIWKEGTAPAPAGDTELEAAHNEVRRLRKLVDMLMGRLQEVQDDHSRLVDGFGLPPLPPSHIPFPSPGPQHRHGYSSLHQHHPHHSNHYHPYPTPSPALLYGGPSGSFYPAPPSSSSGASSIFDHRSNSDDSMSTISSMDRGYSGEESLFPGFPSGLPFAPPGVGSGGQLSSSSYINPSSLTAASSGAQPGDIFVSDGSEFLNPKVY</sequence>
<feature type="compositionally biased region" description="Low complexity" evidence="4">
    <location>
        <begin position="161"/>
        <end position="171"/>
    </location>
</feature>
<dbReference type="GO" id="GO:0008270">
    <property type="term" value="F:zinc ion binding"/>
    <property type="evidence" value="ECO:0007669"/>
    <property type="project" value="InterPro"/>
</dbReference>
<dbReference type="SUPFAM" id="SSF57701">
    <property type="entry name" value="Zn2/Cys6 DNA-binding domain"/>
    <property type="match status" value="1"/>
</dbReference>
<organism evidence="6 7">
    <name type="scientific">Leucosporidium creatinivorum</name>
    <dbReference type="NCBI Taxonomy" id="106004"/>
    <lineage>
        <taxon>Eukaryota</taxon>
        <taxon>Fungi</taxon>
        <taxon>Dikarya</taxon>
        <taxon>Basidiomycota</taxon>
        <taxon>Pucciniomycotina</taxon>
        <taxon>Microbotryomycetes</taxon>
        <taxon>Leucosporidiales</taxon>
        <taxon>Leucosporidium</taxon>
    </lineage>
</organism>
<evidence type="ECO:0000313" key="6">
    <source>
        <dbReference type="EMBL" id="ORY47571.1"/>
    </source>
</evidence>
<dbReference type="GO" id="GO:0005634">
    <property type="term" value="C:nucleus"/>
    <property type="evidence" value="ECO:0007669"/>
    <property type="project" value="UniProtKB-SubCell"/>
</dbReference>
<name>A0A1Y2CKN1_9BASI</name>
<comment type="caution">
    <text evidence="6">The sequence shown here is derived from an EMBL/GenBank/DDBJ whole genome shotgun (WGS) entry which is preliminary data.</text>
</comment>
<feature type="compositionally biased region" description="Pro residues" evidence="4">
    <location>
        <begin position="109"/>
        <end position="118"/>
    </location>
</feature>
<keyword evidence="2" id="KW-0539">Nucleus</keyword>
<evidence type="ECO:0000256" key="1">
    <source>
        <dbReference type="ARBA" id="ARBA00004123"/>
    </source>
</evidence>
<dbReference type="PROSITE" id="PS00463">
    <property type="entry name" value="ZN2_CY6_FUNGAL_1"/>
    <property type="match status" value="1"/>
</dbReference>
<dbReference type="CDD" id="cd00067">
    <property type="entry name" value="GAL4"/>
    <property type="match status" value="1"/>
</dbReference>
<evidence type="ECO:0000256" key="4">
    <source>
        <dbReference type="SAM" id="MobiDB-lite"/>
    </source>
</evidence>
<feature type="domain" description="Zn(2)-C6 fungal-type" evidence="5">
    <location>
        <begin position="24"/>
        <end position="53"/>
    </location>
</feature>
<feature type="compositionally biased region" description="Low complexity" evidence="4">
    <location>
        <begin position="180"/>
        <end position="190"/>
    </location>
</feature>
<dbReference type="Proteomes" id="UP000193467">
    <property type="component" value="Unassembled WGS sequence"/>
</dbReference>
<evidence type="ECO:0000256" key="2">
    <source>
        <dbReference type="ARBA" id="ARBA00023242"/>
    </source>
</evidence>
<keyword evidence="7" id="KW-1185">Reference proteome</keyword>
<dbReference type="Gene3D" id="4.10.240.10">
    <property type="entry name" value="Zn(2)-C6 fungal-type DNA-binding domain"/>
    <property type="match status" value="1"/>
</dbReference>
<dbReference type="AlphaFoldDB" id="A0A1Y2CKN1"/>
<dbReference type="InterPro" id="IPR001138">
    <property type="entry name" value="Zn2Cys6_DnaBD"/>
</dbReference>
<dbReference type="InterPro" id="IPR036864">
    <property type="entry name" value="Zn2-C6_fun-type_DNA-bd_sf"/>
</dbReference>
<keyword evidence="3" id="KW-0175">Coiled coil</keyword>
<feature type="region of interest" description="Disordered" evidence="4">
    <location>
        <begin position="109"/>
        <end position="147"/>
    </location>
</feature>
<accession>A0A1Y2CKN1</accession>
<dbReference type="SMART" id="SM00066">
    <property type="entry name" value="GAL4"/>
    <property type="match status" value="1"/>
</dbReference>
<dbReference type="InterPro" id="IPR050613">
    <property type="entry name" value="Sec_Metabolite_Reg"/>
</dbReference>
<protein>
    <recommendedName>
        <fullName evidence="5">Zn(2)-C6 fungal-type domain-containing protein</fullName>
    </recommendedName>
</protein>
<feature type="compositionally biased region" description="Basic residues" evidence="4">
    <location>
        <begin position="120"/>
        <end position="138"/>
    </location>
</feature>
<feature type="region of interest" description="Disordered" evidence="4">
    <location>
        <begin position="161"/>
        <end position="191"/>
    </location>
</feature>
<evidence type="ECO:0000256" key="3">
    <source>
        <dbReference type="SAM" id="Coils"/>
    </source>
</evidence>
<dbReference type="Pfam" id="PF00172">
    <property type="entry name" value="Zn_clus"/>
    <property type="match status" value="1"/>
</dbReference>
<comment type="subcellular location">
    <subcellularLocation>
        <location evidence="1">Nucleus</location>
    </subcellularLocation>
</comment>
<evidence type="ECO:0000259" key="5">
    <source>
        <dbReference type="PROSITE" id="PS50048"/>
    </source>
</evidence>
<evidence type="ECO:0000313" key="7">
    <source>
        <dbReference type="Proteomes" id="UP000193467"/>
    </source>
</evidence>
<dbReference type="PANTHER" id="PTHR31001">
    <property type="entry name" value="UNCHARACTERIZED TRANSCRIPTIONAL REGULATORY PROTEIN"/>
    <property type="match status" value="1"/>
</dbReference>
<dbReference type="GO" id="GO:0000981">
    <property type="term" value="F:DNA-binding transcription factor activity, RNA polymerase II-specific"/>
    <property type="evidence" value="ECO:0007669"/>
    <property type="project" value="InterPro"/>
</dbReference>
<dbReference type="PROSITE" id="PS50048">
    <property type="entry name" value="ZN2_CY6_FUNGAL_2"/>
    <property type="match status" value="1"/>
</dbReference>